<dbReference type="SMART" id="SM00893">
    <property type="entry name" value="ETF"/>
    <property type="match status" value="2"/>
</dbReference>
<organism evidence="3 4">
    <name type="scientific">Metallosphaera sedula</name>
    <dbReference type="NCBI Taxonomy" id="43687"/>
    <lineage>
        <taxon>Archaea</taxon>
        <taxon>Thermoproteota</taxon>
        <taxon>Thermoprotei</taxon>
        <taxon>Sulfolobales</taxon>
        <taxon>Sulfolobaceae</taxon>
        <taxon>Metallosphaera</taxon>
    </lineage>
</organism>
<dbReference type="InterPro" id="IPR012255">
    <property type="entry name" value="ETF_b"/>
</dbReference>
<evidence type="ECO:0000256" key="1">
    <source>
        <dbReference type="SAM" id="MobiDB-lite"/>
    </source>
</evidence>
<gene>
    <name evidence="3" type="ORF">HA72_1248</name>
</gene>
<dbReference type="GO" id="GO:0009055">
    <property type="term" value="F:electron transfer activity"/>
    <property type="evidence" value="ECO:0007669"/>
    <property type="project" value="InterPro"/>
</dbReference>
<feature type="region of interest" description="Disordered" evidence="1">
    <location>
        <begin position="226"/>
        <end position="245"/>
    </location>
</feature>
<dbReference type="InterPro" id="IPR029035">
    <property type="entry name" value="DHS-like_NAD/FAD-binding_dom"/>
</dbReference>
<dbReference type="Gene3D" id="3.40.50.1220">
    <property type="entry name" value="TPP-binding domain"/>
    <property type="match status" value="1"/>
</dbReference>
<dbReference type="AlphaFoldDB" id="A0A088E5W9"/>
<dbReference type="SUPFAM" id="SSF52402">
    <property type="entry name" value="Adenine nucleotide alpha hydrolases-like"/>
    <property type="match status" value="2"/>
</dbReference>
<reference evidence="3 4" key="1">
    <citation type="journal article" date="2014" name="J. Bacteriol.">
        <title>Role of an Archaeal PitA Transporter in the Copper and Arsenic Resistance of Metallosphaera sedula, an Extreme Thermoacidophile.</title>
        <authorList>
            <person name="McCarthy S."/>
            <person name="Ai C."/>
            <person name="Wheaton G."/>
            <person name="Tevatia R."/>
            <person name="Eckrich V."/>
            <person name="Kelly R."/>
            <person name="Blum P."/>
        </authorList>
    </citation>
    <scope>NUCLEOTIDE SEQUENCE [LARGE SCALE GENOMIC DNA]</scope>
    <source>
        <strain evidence="3 4">CuR1</strain>
    </source>
</reference>
<proteinExistence type="predicted"/>
<evidence type="ECO:0000313" key="4">
    <source>
        <dbReference type="Proteomes" id="UP000029084"/>
    </source>
</evidence>
<dbReference type="Gene3D" id="3.40.50.620">
    <property type="entry name" value="HUPs"/>
    <property type="match status" value="2"/>
</dbReference>
<accession>A0A088E5W9</accession>
<dbReference type="InterPro" id="IPR014730">
    <property type="entry name" value="ETF_a/b_N"/>
</dbReference>
<protein>
    <submittedName>
        <fullName evidence="3">Electron transfer flavoprotein, alpha subunit</fullName>
    </submittedName>
</protein>
<dbReference type="InterPro" id="IPR014731">
    <property type="entry name" value="ETF_asu_C"/>
</dbReference>
<dbReference type="InterPro" id="IPR018206">
    <property type="entry name" value="ETF_asu_C_CS"/>
</dbReference>
<dbReference type="Pfam" id="PF01012">
    <property type="entry name" value="ETF"/>
    <property type="match status" value="2"/>
</dbReference>
<evidence type="ECO:0000259" key="2">
    <source>
        <dbReference type="SMART" id="SM00893"/>
    </source>
</evidence>
<dbReference type="PROSITE" id="PS00696">
    <property type="entry name" value="ETF_ALPHA"/>
    <property type="match status" value="1"/>
</dbReference>
<dbReference type="CDD" id="cd01715">
    <property type="entry name" value="ETF_alpha"/>
    <property type="match status" value="1"/>
</dbReference>
<feature type="domain" description="Electron transfer flavoprotein alpha/beta-subunit N-terminal" evidence="2">
    <location>
        <begin position="287"/>
        <end position="473"/>
    </location>
</feature>
<dbReference type="InterPro" id="IPR033947">
    <property type="entry name" value="ETF_alpha_N"/>
</dbReference>
<dbReference type="PANTHER" id="PTHR21294">
    <property type="entry name" value="ELECTRON TRANSFER FLAVOPROTEIN BETA-SUBUNIT"/>
    <property type="match status" value="1"/>
</dbReference>
<name>A0A088E5W9_9CREN</name>
<dbReference type="InterPro" id="IPR033948">
    <property type="entry name" value="ETF_beta_N"/>
</dbReference>
<evidence type="ECO:0000313" key="3">
    <source>
        <dbReference type="EMBL" id="AIM27393.1"/>
    </source>
</evidence>
<dbReference type="EMBL" id="CP008822">
    <property type="protein sequence ID" value="AIM27393.1"/>
    <property type="molecule type" value="Genomic_DNA"/>
</dbReference>
<dbReference type="InterPro" id="IPR014729">
    <property type="entry name" value="Rossmann-like_a/b/a_fold"/>
</dbReference>
<dbReference type="PANTHER" id="PTHR21294:SF17">
    <property type="entry name" value="PROTEIN FIXA"/>
    <property type="match status" value="1"/>
</dbReference>
<dbReference type="Pfam" id="PF00766">
    <property type="entry name" value="ETF_alpha"/>
    <property type="match status" value="1"/>
</dbReference>
<dbReference type="CDD" id="cd01714">
    <property type="entry name" value="ETF_beta"/>
    <property type="match status" value="1"/>
</dbReference>
<dbReference type="Proteomes" id="UP000029084">
    <property type="component" value="Chromosome"/>
</dbReference>
<dbReference type="OMA" id="EMSTIVC"/>
<dbReference type="SUPFAM" id="SSF52467">
    <property type="entry name" value="DHS-like NAD/FAD-binding domain"/>
    <property type="match status" value="1"/>
</dbReference>
<feature type="domain" description="Electron transfer flavoprotein alpha/beta-subunit N-terminal" evidence="2">
    <location>
        <begin position="27"/>
        <end position="218"/>
    </location>
</feature>
<sequence>MMKNMVRIIVSIKQVPDADDLRVDPVTNTLVREGVPAVVNPPDLHAIEEAVRLKEKYGGKVTVITMGPPQGEQALRDALAMGADDAYLITDRAMAGADTWATSYTLFKAIQKLGGADLYLFGRRAVDGETEQVGPQTAKWLGIPVLGYVKEVKELDERHVVAVKATEVEEVTMEAPIPAVLTIMDTANKPREPDINSLIRAKTTKIVKLSKDDIGAEPNKIGLAGSPTKVIKVHPPPKTRNPEIKKASEPGAIDWLVEKIRESLKDDSSGTEQYVKPQPKVKVQGEVWVYVDHVGGNPNPASFEIMAEARRIADLMSTKLGAVVVGENVESLAELSFKHGADKVYHAVTKGFNYYDNDVFTQALSRLIQKYKPEAVMFPGTRNARELASTTAITVNTGLIADCTSFEVDDKGVLNSTRPDFGGKEMSTIICPTSRPVMVTVRPGVFRPIRLEQKGEIVREEIEDLFTRFRVLERKALERRNVLAEAEVVVGVGRGIRDPSNIKMIEELASKLGGVVGVTKPLADSGWYPKERQVGQTGVTIRPKLYVAVGISGAVQHLVGISGAKKVIAINNDPDAQIFNNSDYGLVGDLFEIIPELIRRL</sequence>